<keyword evidence="2" id="KW-1185">Reference proteome</keyword>
<name>W4K8W7_HETIT</name>
<reference evidence="1 2" key="1">
    <citation type="journal article" date="2012" name="New Phytol.">
        <title>Insight into trade-off between wood decay and parasitism from the genome of a fungal forest pathogen.</title>
        <authorList>
            <person name="Olson A."/>
            <person name="Aerts A."/>
            <person name="Asiegbu F."/>
            <person name="Belbahri L."/>
            <person name="Bouzid O."/>
            <person name="Broberg A."/>
            <person name="Canback B."/>
            <person name="Coutinho P.M."/>
            <person name="Cullen D."/>
            <person name="Dalman K."/>
            <person name="Deflorio G."/>
            <person name="van Diepen L.T."/>
            <person name="Dunand C."/>
            <person name="Duplessis S."/>
            <person name="Durling M."/>
            <person name="Gonthier P."/>
            <person name="Grimwood J."/>
            <person name="Fossdal C.G."/>
            <person name="Hansson D."/>
            <person name="Henrissat B."/>
            <person name="Hietala A."/>
            <person name="Himmelstrand K."/>
            <person name="Hoffmeister D."/>
            <person name="Hogberg N."/>
            <person name="James T.Y."/>
            <person name="Karlsson M."/>
            <person name="Kohler A."/>
            <person name="Kues U."/>
            <person name="Lee Y.H."/>
            <person name="Lin Y.C."/>
            <person name="Lind M."/>
            <person name="Lindquist E."/>
            <person name="Lombard V."/>
            <person name="Lucas S."/>
            <person name="Lunden K."/>
            <person name="Morin E."/>
            <person name="Murat C."/>
            <person name="Park J."/>
            <person name="Raffaello T."/>
            <person name="Rouze P."/>
            <person name="Salamov A."/>
            <person name="Schmutz J."/>
            <person name="Solheim H."/>
            <person name="Stahlberg J."/>
            <person name="Velez H."/>
            <person name="de Vries R.P."/>
            <person name="Wiebenga A."/>
            <person name="Woodward S."/>
            <person name="Yakovlev I."/>
            <person name="Garbelotto M."/>
            <person name="Martin F."/>
            <person name="Grigoriev I.V."/>
            <person name="Stenlid J."/>
        </authorList>
    </citation>
    <scope>NUCLEOTIDE SEQUENCE [LARGE SCALE GENOMIC DNA]</scope>
    <source>
        <strain evidence="1 2">TC 32-1</strain>
    </source>
</reference>
<protein>
    <submittedName>
        <fullName evidence="1">Uncharacterized protein</fullName>
    </submittedName>
</protein>
<organism evidence="1 2">
    <name type="scientific">Heterobasidion irregulare (strain TC 32-1)</name>
    <dbReference type="NCBI Taxonomy" id="747525"/>
    <lineage>
        <taxon>Eukaryota</taxon>
        <taxon>Fungi</taxon>
        <taxon>Dikarya</taxon>
        <taxon>Basidiomycota</taxon>
        <taxon>Agaricomycotina</taxon>
        <taxon>Agaricomycetes</taxon>
        <taxon>Russulales</taxon>
        <taxon>Bondarzewiaceae</taxon>
        <taxon>Heterobasidion</taxon>
        <taxon>Heterobasidion annosum species complex</taxon>
    </lineage>
</organism>
<dbReference type="Proteomes" id="UP000030671">
    <property type="component" value="Unassembled WGS sequence"/>
</dbReference>
<gene>
    <name evidence="1" type="ORF">HETIRDRAFT_101292</name>
</gene>
<dbReference type="HOGENOM" id="CLU_1886025_0_0_1"/>
<dbReference type="RefSeq" id="XP_009546774.1">
    <property type="nucleotide sequence ID" value="XM_009548479.1"/>
</dbReference>
<dbReference type="InParanoid" id="W4K8W7"/>
<dbReference type="GeneID" id="20665755"/>
<dbReference type="EMBL" id="KI925458">
    <property type="protein sequence ID" value="ETW82233.1"/>
    <property type="molecule type" value="Genomic_DNA"/>
</dbReference>
<dbReference type="KEGG" id="hir:HETIRDRAFT_101292"/>
<dbReference type="AlphaFoldDB" id="W4K8W7"/>
<evidence type="ECO:0000313" key="1">
    <source>
        <dbReference type="EMBL" id="ETW82233.1"/>
    </source>
</evidence>
<accession>W4K8W7</accession>
<sequence length="135" mass="14993">MRLLAALNSPSAPSLNTSMMTCHMTQYDRLHLAASVEAAAFLGRPSLFDLMAIIVELMERLSPAAIVIFFVGITFIRGFTDPIMPRLPPRTPCSRRRVPPLYGATHNHIQIKGQLAHNSDKGGQTTHKLMLLRED</sequence>
<evidence type="ECO:0000313" key="2">
    <source>
        <dbReference type="Proteomes" id="UP000030671"/>
    </source>
</evidence>
<proteinExistence type="predicted"/>